<organism evidence="12 13">
    <name type="scientific">Paludibacterium paludis</name>
    <dbReference type="NCBI Taxonomy" id="1225769"/>
    <lineage>
        <taxon>Bacteria</taxon>
        <taxon>Pseudomonadati</taxon>
        <taxon>Pseudomonadota</taxon>
        <taxon>Betaproteobacteria</taxon>
        <taxon>Neisseriales</taxon>
        <taxon>Chromobacteriaceae</taxon>
        <taxon>Paludibacterium</taxon>
    </lineage>
</organism>
<feature type="active site" evidence="9">
    <location>
        <position position="236"/>
    </location>
</feature>
<dbReference type="InterPro" id="IPR004107">
    <property type="entry name" value="Integrase_SAM-like_N"/>
</dbReference>
<dbReference type="AlphaFoldDB" id="A0A918P546"/>
<accession>A0A918P546</accession>
<name>A0A918P546_9NEIS</name>
<comment type="subcellular location">
    <subcellularLocation>
        <location evidence="1 9">Cytoplasm</location>
    </subcellularLocation>
</comment>
<dbReference type="InterPro" id="IPR010998">
    <property type="entry name" value="Integrase_recombinase_N"/>
</dbReference>
<feature type="active site" evidence="9">
    <location>
        <position position="144"/>
    </location>
</feature>
<dbReference type="GO" id="GO:0005737">
    <property type="term" value="C:cytoplasm"/>
    <property type="evidence" value="ECO:0007669"/>
    <property type="project" value="UniProtKB-SubCell"/>
</dbReference>
<dbReference type="PANTHER" id="PTHR30349">
    <property type="entry name" value="PHAGE INTEGRASE-RELATED"/>
    <property type="match status" value="1"/>
</dbReference>
<feature type="active site" description="O-(3'-phospho-DNA)-tyrosine intermediate" evidence="9">
    <location>
        <position position="271"/>
    </location>
</feature>
<proteinExistence type="inferred from homology"/>
<dbReference type="InterPro" id="IPR002104">
    <property type="entry name" value="Integrase_catalytic"/>
</dbReference>
<dbReference type="Pfam" id="PF02899">
    <property type="entry name" value="Phage_int_SAM_1"/>
    <property type="match status" value="1"/>
</dbReference>
<keyword evidence="5 9" id="KW-0229">DNA integration</keyword>
<dbReference type="GO" id="GO:0006313">
    <property type="term" value="P:DNA transposition"/>
    <property type="evidence" value="ECO:0007669"/>
    <property type="project" value="UniProtKB-UniRule"/>
</dbReference>
<dbReference type="Gene3D" id="1.10.150.130">
    <property type="match status" value="1"/>
</dbReference>
<evidence type="ECO:0000256" key="1">
    <source>
        <dbReference type="ARBA" id="ARBA00004496"/>
    </source>
</evidence>
<evidence type="ECO:0000256" key="9">
    <source>
        <dbReference type="HAMAP-Rule" id="MF_01808"/>
    </source>
</evidence>
<dbReference type="PROSITE" id="PS51900">
    <property type="entry name" value="CB"/>
    <property type="match status" value="1"/>
</dbReference>
<keyword evidence="13" id="KW-1185">Reference proteome</keyword>
<comment type="similarity">
    <text evidence="9">Belongs to the 'phage' integrase family. XerC subfamily.</text>
</comment>
<gene>
    <name evidence="9 12" type="primary">xerC</name>
    <name evidence="12" type="ORF">GCM10011289_25110</name>
</gene>
<feature type="domain" description="Tyr recombinase" evidence="10">
    <location>
        <begin position="104"/>
        <end position="284"/>
    </location>
</feature>
<dbReference type="RefSeq" id="WP_189534833.1">
    <property type="nucleotide sequence ID" value="NZ_BMYX01000015.1"/>
</dbReference>
<evidence type="ECO:0000313" key="13">
    <source>
        <dbReference type="Proteomes" id="UP000645257"/>
    </source>
</evidence>
<dbReference type="SUPFAM" id="SSF56349">
    <property type="entry name" value="DNA breaking-rejoining enzymes"/>
    <property type="match status" value="1"/>
</dbReference>
<feature type="active site" evidence="9">
    <location>
        <position position="262"/>
    </location>
</feature>
<evidence type="ECO:0000259" key="10">
    <source>
        <dbReference type="PROSITE" id="PS51898"/>
    </source>
</evidence>
<dbReference type="InterPro" id="IPR011010">
    <property type="entry name" value="DNA_brk_join_enz"/>
</dbReference>
<dbReference type="GO" id="GO:0009037">
    <property type="term" value="F:tyrosine-based site-specific recombinase activity"/>
    <property type="evidence" value="ECO:0007669"/>
    <property type="project" value="UniProtKB-UniRule"/>
</dbReference>
<evidence type="ECO:0000256" key="3">
    <source>
        <dbReference type="ARBA" id="ARBA00022618"/>
    </source>
</evidence>
<reference evidence="12" key="2">
    <citation type="submission" date="2020-09" db="EMBL/GenBank/DDBJ databases">
        <authorList>
            <person name="Sun Q."/>
            <person name="Kim S."/>
        </authorList>
    </citation>
    <scope>NUCLEOTIDE SEQUENCE</scope>
    <source>
        <strain evidence="12">KCTC 32182</strain>
    </source>
</reference>
<dbReference type="PANTHER" id="PTHR30349:SF81">
    <property type="entry name" value="TYROSINE RECOMBINASE XERC"/>
    <property type="match status" value="1"/>
</dbReference>
<evidence type="ECO:0000259" key="11">
    <source>
        <dbReference type="PROSITE" id="PS51900"/>
    </source>
</evidence>
<comment type="function">
    <text evidence="9">Site-specific tyrosine recombinase, which acts by catalyzing the cutting and rejoining of the recombining DNA molecules. The XerC-XerD complex is essential to convert dimers of the bacterial chromosome into monomers to permit their segregation at cell division. It also contributes to the segregational stability of plasmids.</text>
</comment>
<sequence length="293" mass="32306">MNDAAMFAPFAATLAQEGRSPRTIEAYLQDLTLLTAQLDGDTPERADTRRIRQLLARLHAKGLSGRSIARALSAWRRYYDWLCREGRLDTNPCLGLRAPKSPKRLPGALPVDATCALLEGIEPDGPLALRDRAMYELMYSSGLRLSELANLELKDLDLGDALVTVHGKGNKTRLVPVGAEALRRLSDWLGVRMAAEGEAAVFVGSRSGKRLTGRQIEKRLAQWAVAGGCDRHVHPHMLRHSFASHVLQSSGDLRSVQEMLGHANLSTTQIYTSLDFQHLASVYDAAHPRARKK</sequence>
<dbReference type="InterPro" id="IPR050090">
    <property type="entry name" value="Tyrosine_recombinase_XerCD"/>
</dbReference>
<evidence type="ECO:0000313" key="12">
    <source>
        <dbReference type="EMBL" id="GGY20512.1"/>
    </source>
</evidence>
<dbReference type="Pfam" id="PF00589">
    <property type="entry name" value="Phage_integrase"/>
    <property type="match status" value="1"/>
</dbReference>
<feature type="domain" description="Core-binding (CB)" evidence="11">
    <location>
        <begin position="1"/>
        <end position="83"/>
    </location>
</feature>
<evidence type="ECO:0000256" key="6">
    <source>
        <dbReference type="ARBA" id="ARBA00023125"/>
    </source>
</evidence>
<comment type="caution">
    <text evidence="12">The sequence shown here is derived from an EMBL/GenBank/DDBJ whole genome shotgun (WGS) entry which is preliminary data.</text>
</comment>
<dbReference type="GO" id="GO:0007059">
    <property type="term" value="P:chromosome segregation"/>
    <property type="evidence" value="ECO:0007669"/>
    <property type="project" value="UniProtKB-UniRule"/>
</dbReference>
<keyword evidence="3 9" id="KW-0132">Cell division</keyword>
<dbReference type="GO" id="GO:0051301">
    <property type="term" value="P:cell division"/>
    <property type="evidence" value="ECO:0007669"/>
    <property type="project" value="UniProtKB-KW"/>
</dbReference>
<keyword evidence="2 9" id="KW-0963">Cytoplasm</keyword>
<dbReference type="InterPro" id="IPR013762">
    <property type="entry name" value="Integrase-like_cat_sf"/>
</dbReference>
<dbReference type="Gene3D" id="1.10.443.10">
    <property type="entry name" value="Intergrase catalytic core"/>
    <property type="match status" value="1"/>
</dbReference>
<comment type="subunit">
    <text evidence="9">Forms a cyclic heterotetrameric complex composed of two molecules of XerC and two molecules of XerD.</text>
</comment>
<keyword evidence="6 9" id="KW-0238">DNA-binding</keyword>
<dbReference type="EMBL" id="BMYX01000015">
    <property type="protein sequence ID" value="GGY20512.1"/>
    <property type="molecule type" value="Genomic_DNA"/>
</dbReference>
<dbReference type="CDD" id="cd00798">
    <property type="entry name" value="INT_XerDC_C"/>
    <property type="match status" value="1"/>
</dbReference>
<dbReference type="GO" id="GO:0003677">
    <property type="term" value="F:DNA binding"/>
    <property type="evidence" value="ECO:0007669"/>
    <property type="project" value="UniProtKB-UniRule"/>
</dbReference>
<keyword evidence="4 9" id="KW-0159">Chromosome partition</keyword>
<feature type="active site" evidence="9">
    <location>
        <position position="239"/>
    </location>
</feature>
<protein>
    <recommendedName>
        <fullName evidence="9">Tyrosine recombinase XerC</fullName>
    </recommendedName>
</protein>
<reference evidence="12" key="1">
    <citation type="journal article" date="2014" name="Int. J. Syst. Evol. Microbiol.">
        <title>Complete genome sequence of Corynebacterium casei LMG S-19264T (=DSM 44701T), isolated from a smear-ripened cheese.</title>
        <authorList>
            <consortium name="US DOE Joint Genome Institute (JGI-PGF)"/>
            <person name="Walter F."/>
            <person name="Albersmeier A."/>
            <person name="Kalinowski J."/>
            <person name="Ruckert C."/>
        </authorList>
    </citation>
    <scope>NUCLEOTIDE SEQUENCE</scope>
    <source>
        <strain evidence="12">KCTC 32182</strain>
    </source>
</reference>
<feature type="active site" evidence="9">
    <location>
        <position position="168"/>
    </location>
</feature>
<evidence type="ECO:0000256" key="7">
    <source>
        <dbReference type="ARBA" id="ARBA00023172"/>
    </source>
</evidence>
<evidence type="ECO:0000256" key="4">
    <source>
        <dbReference type="ARBA" id="ARBA00022829"/>
    </source>
</evidence>
<dbReference type="InterPro" id="IPR023009">
    <property type="entry name" value="Tyrosine_recombinase_XerC/XerD"/>
</dbReference>
<evidence type="ECO:0000256" key="5">
    <source>
        <dbReference type="ARBA" id="ARBA00022908"/>
    </source>
</evidence>
<dbReference type="InterPro" id="IPR044068">
    <property type="entry name" value="CB"/>
</dbReference>
<keyword evidence="8 9" id="KW-0131">Cell cycle</keyword>
<evidence type="ECO:0000256" key="2">
    <source>
        <dbReference type="ARBA" id="ARBA00022490"/>
    </source>
</evidence>
<dbReference type="HAMAP" id="MF_01808">
    <property type="entry name" value="Recomb_XerC_XerD"/>
    <property type="match status" value="1"/>
</dbReference>
<evidence type="ECO:0000256" key="8">
    <source>
        <dbReference type="ARBA" id="ARBA00023306"/>
    </source>
</evidence>
<dbReference type="PROSITE" id="PS51898">
    <property type="entry name" value="TYR_RECOMBINASE"/>
    <property type="match status" value="1"/>
</dbReference>
<dbReference type="Proteomes" id="UP000645257">
    <property type="component" value="Unassembled WGS sequence"/>
</dbReference>
<keyword evidence="7 9" id="KW-0233">DNA recombination</keyword>